<evidence type="ECO:0000313" key="1">
    <source>
        <dbReference type="EMBL" id="MBZ1350316.1"/>
    </source>
</evidence>
<dbReference type="AlphaFoldDB" id="A0A953T4A9"/>
<dbReference type="EMBL" id="JAHXRI010000006">
    <property type="protein sequence ID" value="MBZ1350316.1"/>
    <property type="molecule type" value="Genomic_DNA"/>
</dbReference>
<comment type="caution">
    <text evidence="1">The sequence shown here is derived from an EMBL/GenBank/DDBJ whole genome shotgun (WGS) entry which is preliminary data.</text>
</comment>
<sequence>MNIELRALVDKVGLTTPEMERIRFAFCFACAARINHLLELDEALSGYQDFKSYLDGKLTQVEFEDLQKSIFNVANKHQGSKSLDGTKHSAVSATYALANAINGNAVAAAEYAAYSKIYGYGGYAVSDLENYQEEYTEQVKILKRLLEGKDGR</sequence>
<name>A0A953T4A9_9BURK</name>
<proteinExistence type="predicted"/>
<dbReference type="RefSeq" id="WP_259660697.1">
    <property type="nucleotide sequence ID" value="NZ_JAHXRI010000006.1"/>
</dbReference>
<evidence type="ECO:0000313" key="2">
    <source>
        <dbReference type="Proteomes" id="UP000739565"/>
    </source>
</evidence>
<reference evidence="1" key="1">
    <citation type="submission" date="2021-07" db="EMBL/GenBank/DDBJ databases">
        <title>New genus and species of the family Alcaligenaceae.</title>
        <authorList>
            <person name="Hahn M.W."/>
        </authorList>
    </citation>
    <scope>NUCLEOTIDE SEQUENCE</scope>
    <source>
        <strain evidence="1">LF4-65</strain>
    </source>
</reference>
<protein>
    <submittedName>
        <fullName evidence="1">Uncharacterized protein</fullName>
    </submittedName>
</protein>
<organism evidence="1 2">
    <name type="scientific">Zwartia hollandica</name>
    <dbReference type="NCBI Taxonomy" id="324606"/>
    <lineage>
        <taxon>Bacteria</taxon>
        <taxon>Pseudomonadati</taxon>
        <taxon>Pseudomonadota</taxon>
        <taxon>Betaproteobacteria</taxon>
        <taxon>Burkholderiales</taxon>
        <taxon>Alcaligenaceae</taxon>
        <taxon>Zwartia</taxon>
    </lineage>
</organism>
<dbReference type="Proteomes" id="UP000739565">
    <property type="component" value="Unassembled WGS sequence"/>
</dbReference>
<gene>
    <name evidence="1" type="ORF">KZZ10_06615</name>
</gene>
<accession>A0A953T4A9</accession>
<keyword evidence="2" id="KW-1185">Reference proteome</keyword>